<protein>
    <recommendedName>
        <fullName evidence="1">Trafficking protein particle complex subunit 13 C-terminal domain-containing protein</fullName>
    </recommendedName>
</protein>
<dbReference type="EMBL" id="AAXT01000003">
    <property type="protein sequence ID" value="EDO06194.1"/>
    <property type="molecule type" value="Genomic_DNA"/>
</dbReference>
<evidence type="ECO:0000313" key="3">
    <source>
        <dbReference type="Proteomes" id="UP000002173"/>
    </source>
</evidence>
<reference evidence="2 3" key="1">
    <citation type="journal article" date="2007" name="PLoS Pathog.">
        <title>Genome sequence of Babesia bovis and comparative analysis of apicomplexan hemoprotozoa.</title>
        <authorList>
            <person name="Brayton K.A."/>
            <person name="Lau A.O.T."/>
            <person name="Herndon D.R."/>
            <person name="Hannick L."/>
            <person name="Kappmeyer L.S."/>
            <person name="Berens S.J."/>
            <person name="Bidwell S.L."/>
            <person name="Brown W.C."/>
            <person name="Crabtree J."/>
            <person name="Fadrosh D."/>
            <person name="Feldblum T."/>
            <person name="Forberger H.A."/>
            <person name="Haas B.J."/>
            <person name="Howell J.M."/>
            <person name="Khouri H."/>
            <person name="Koo H."/>
            <person name="Mann D.J."/>
            <person name="Norimine J."/>
            <person name="Paulsen I.T."/>
            <person name="Radune D."/>
            <person name="Ren Q."/>
            <person name="Smith R.K. Jr."/>
            <person name="Suarez C.E."/>
            <person name="White O."/>
            <person name="Wortman J.R."/>
            <person name="Knowles D.P. Jr."/>
            <person name="McElwain T.F."/>
            <person name="Nene V.M."/>
        </authorList>
    </citation>
    <scope>NUCLEOTIDE SEQUENCE [LARGE SCALE GENOMIC DNA]</scope>
    <source>
        <strain evidence="2">T2Bo</strain>
    </source>
</reference>
<accession>A7ATD3</accession>
<name>A7ATD3_BABBO</name>
<gene>
    <name evidence="2" type="ORF">BBOV_II002380</name>
</gene>
<evidence type="ECO:0000259" key="1">
    <source>
        <dbReference type="Pfam" id="PF23643"/>
    </source>
</evidence>
<dbReference type="VEuPathDB" id="PiroplasmaDB:BBOV_II002380"/>
<dbReference type="InParanoid" id="A7ATD3"/>
<dbReference type="Pfam" id="PF23643">
    <property type="entry name" value="TRAPPC13_C"/>
    <property type="match status" value="1"/>
</dbReference>
<dbReference type="GeneID" id="5477990"/>
<keyword evidence="3" id="KW-1185">Reference proteome</keyword>
<reference evidence="3" key="3">
    <citation type="journal article" date="2021" name="Int. J. Parasitol.">
        <title>Comparative analysis of gene expression between Babesia bovis blood stages and kinetes allowed by improved genome annotation.</title>
        <authorList>
            <person name="Ueti M.W."/>
            <person name="Johnson W.C."/>
            <person name="Kappmeyer L.S."/>
            <person name="Herndon D.R."/>
            <person name="Mousel M.R."/>
            <person name="Reif K.E."/>
            <person name="Taus N.S."/>
            <person name="Ifeonu O.O."/>
            <person name="Silva J.C."/>
            <person name="Suarez C.E."/>
            <person name="Brayton K.A."/>
        </authorList>
    </citation>
    <scope>NUCLEOTIDE SEQUENCE [LARGE SCALE GENOMIC DNA]</scope>
</reference>
<dbReference type="InterPro" id="IPR055428">
    <property type="entry name" value="TRAPPC13_C"/>
</dbReference>
<dbReference type="Proteomes" id="UP000002173">
    <property type="component" value="Unassembled WGS sequence"/>
</dbReference>
<evidence type="ECO:0000313" key="2">
    <source>
        <dbReference type="EMBL" id="EDO06194.1"/>
    </source>
</evidence>
<dbReference type="RefSeq" id="XP_001609762.1">
    <property type="nucleotide sequence ID" value="XM_001609712.1"/>
</dbReference>
<reference evidence="3" key="2">
    <citation type="journal article" date="2020" name="Data Brief">
        <title>Transcriptome dataset of Babesia bovis life stages within vertebrate and invertebrate hosts.</title>
        <authorList>
            <person name="Ueti M.W."/>
            <person name="Johnson W.C."/>
            <person name="Kappmeyer L.S."/>
            <person name="Herndon D.R."/>
            <person name="Mousel M.R."/>
            <person name="Reif K.E."/>
            <person name="Taus N.S."/>
            <person name="Ifeonu O.O."/>
            <person name="Silva J.C."/>
            <person name="Suarez C.E."/>
            <person name="Brayton K.A."/>
        </authorList>
    </citation>
    <scope>NUCLEOTIDE SEQUENCE [LARGE SCALE GENOMIC DNA]</scope>
</reference>
<dbReference type="KEGG" id="bbo:BBOV_II002380"/>
<proteinExistence type="predicted"/>
<comment type="caution">
    <text evidence="2">The sequence shown here is derived from an EMBL/GenBank/DDBJ whole genome shotgun (WGS) entry which is preliminary data.</text>
</comment>
<dbReference type="AlphaFoldDB" id="A7ATD3"/>
<dbReference type="OMA" id="HFPILRI"/>
<dbReference type="STRING" id="5865.A7ATD3"/>
<feature type="domain" description="Trafficking protein particle complex subunit 13 C-terminal" evidence="1">
    <location>
        <begin position="276"/>
        <end position="354"/>
    </location>
</feature>
<organism evidence="2 3">
    <name type="scientific">Babesia bovis</name>
    <dbReference type="NCBI Taxonomy" id="5865"/>
    <lineage>
        <taxon>Eukaryota</taxon>
        <taxon>Sar</taxon>
        <taxon>Alveolata</taxon>
        <taxon>Apicomplexa</taxon>
        <taxon>Aconoidasida</taxon>
        <taxon>Piroplasmida</taxon>
        <taxon>Babesiidae</taxon>
        <taxon>Babesia</taxon>
    </lineage>
</organism>
<sequence length="371" mass="41243">MAHDSPPILVVMRLSSPGYESAAWQLIDASDALVALETESLDHESNGEYLPVMVLPQYVNECFLGETLNLSLMLYNPNKTACANVKLTVEVLPENRDVDPVVIDAVKDISIGGNSEPHQSTVSHKFTRPLQHLMNFILVYNFGKKEYQVVKRAVWNVVNPLQVDFVRRTDSIGRLHLEAILTNTSTLSFTIKDIKLVYVSEDVCLEPLFPKSSEIDAVCVLKPTESHSVVFLCVNPVTKLYLKAFWQCHERGSGEFNIPVSTDHTSPLIYETVYHPGTVPLIQDFKIVFRITNVGKEPLDAMIRFNEDGLRPLAVQVGSSLDVGHLVPAESRLVEVPFISTAKGHHTIKGIEIYSSGDLVVPITDLQVLTV</sequence>
<dbReference type="eggNOG" id="ENOG502TN58">
    <property type="taxonomic scope" value="Eukaryota"/>
</dbReference>